<name>A0A100YU73_TRASO</name>
<protein>
    <submittedName>
        <fullName evidence="1">Uncharacterized protein</fullName>
    </submittedName>
</protein>
<organism evidence="1 2">
    <name type="scientific">Tractidigestivibacter scatoligenes</name>
    <name type="common">Olsenella scatoligenes</name>
    <dbReference type="NCBI Taxonomy" id="1299998"/>
    <lineage>
        <taxon>Bacteria</taxon>
        <taxon>Bacillati</taxon>
        <taxon>Actinomycetota</taxon>
        <taxon>Coriobacteriia</taxon>
        <taxon>Coriobacteriales</taxon>
        <taxon>Atopobiaceae</taxon>
        <taxon>Tractidigestivibacter</taxon>
    </lineage>
</organism>
<sequence length="67" mass="7309">MKYSELVDSGATSTQVMDYLSEGEPTPITLRVPRNLKDAAAETARLRGVSFSAFIRSCIINELSEGD</sequence>
<dbReference type="EMBL" id="LOJF01000011">
    <property type="protein sequence ID" value="KUH57773.1"/>
    <property type="molecule type" value="Genomic_DNA"/>
</dbReference>
<dbReference type="STRING" id="1299998.AUL39_08735"/>
<dbReference type="AlphaFoldDB" id="A0A100YU73"/>
<dbReference type="Proteomes" id="UP000054078">
    <property type="component" value="Unassembled WGS sequence"/>
</dbReference>
<dbReference type="InterPro" id="IPR010985">
    <property type="entry name" value="Ribbon_hlx_hlx"/>
</dbReference>
<dbReference type="GO" id="GO:0006355">
    <property type="term" value="P:regulation of DNA-templated transcription"/>
    <property type="evidence" value="ECO:0007669"/>
    <property type="project" value="InterPro"/>
</dbReference>
<evidence type="ECO:0000313" key="2">
    <source>
        <dbReference type="Proteomes" id="UP000054078"/>
    </source>
</evidence>
<dbReference type="RefSeq" id="WP_059055413.1">
    <property type="nucleotide sequence ID" value="NZ_LOJF01000011.1"/>
</dbReference>
<proteinExistence type="predicted"/>
<keyword evidence="2" id="KW-1185">Reference proteome</keyword>
<gene>
    <name evidence="1" type="ORF">AUL39_08735</name>
</gene>
<dbReference type="SUPFAM" id="SSF47598">
    <property type="entry name" value="Ribbon-helix-helix"/>
    <property type="match status" value="1"/>
</dbReference>
<accession>A0A100YU73</accession>
<comment type="caution">
    <text evidence="1">The sequence shown here is derived from an EMBL/GenBank/DDBJ whole genome shotgun (WGS) entry which is preliminary data.</text>
</comment>
<dbReference type="NCBIfam" id="NF041551">
    <property type="entry name" value="YlcI_YnfO_N"/>
    <property type="match status" value="1"/>
</dbReference>
<reference evidence="1 2" key="1">
    <citation type="submission" date="2015-12" db="EMBL/GenBank/DDBJ databases">
        <title>Draft Genome Sequence of Olsenella scatoligenes SK9K4T; a Producer of 3-Methylindole- (skatole) and 4-Methylphenol- (p-cresol) Isolated from Pig Feces.</title>
        <authorList>
            <person name="Li X."/>
            <person name="Borg B."/>
            <person name="Canibe N."/>
        </authorList>
    </citation>
    <scope>NUCLEOTIDE SEQUENCE [LARGE SCALE GENOMIC DNA]</scope>
    <source>
        <strain evidence="1 2">SK9K4</strain>
    </source>
</reference>
<dbReference type="OrthoDB" id="3174959at2"/>
<evidence type="ECO:0000313" key="1">
    <source>
        <dbReference type="EMBL" id="KUH57773.1"/>
    </source>
</evidence>